<evidence type="ECO:0000313" key="4">
    <source>
        <dbReference type="EMBL" id="HIU46024.1"/>
    </source>
</evidence>
<dbReference type="InterPro" id="IPR036388">
    <property type="entry name" value="WH-like_DNA-bd_sf"/>
</dbReference>
<dbReference type="AlphaFoldDB" id="A0A9D1S3I4"/>
<dbReference type="HAMAP" id="MF_00245">
    <property type="entry name" value="UPF0122"/>
    <property type="match status" value="1"/>
</dbReference>
<evidence type="ECO:0000256" key="1">
    <source>
        <dbReference type="ARBA" id="ARBA00008720"/>
    </source>
</evidence>
<comment type="caution">
    <text evidence="4">The sequence shown here is derived from an EMBL/GenBank/DDBJ whole genome shotgun (WGS) entry which is preliminary data.</text>
</comment>
<dbReference type="PANTHER" id="PTHR40083">
    <property type="entry name" value="UPF0122 PROTEIN CBO2450/CLC_2298"/>
    <property type="match status" value="1"/>
</dbReference>
<comment type="similarity">
    <text evidence="1 3">Belongs to the UPF0122 family.</text>
</comment>
<dbReference type="InterPro" id="IPR007394">
    <property type="entry name" value="UPF0122"/>
</dbReference>
<sequence>MTDNNMDDIDRRVELGLLMDFYGPLLSERIAGIMRMYVMEDYGLSEIAQEMGISRQGVYDAVRRGEAQLMELEQRLGLQRRHRAMAEAARKCLAALERVEPRAGSEQALSEARALLEDMRDM</sequence>
<evidence type="ECO:0000313" key="5">
    <source>
        <dbReference type="Proteomes" id="UP000824123"/>
    </source>
</evidence>
<dbReference type="Proteomes" id="UP000824123">
    <property type="component" value="Unassembled WGS sequence"/>
</dbReference>
<reference evidence="4" key="1">
    <citation type="submission" date="2020-10" db="EMBL/GenBank/DDBJ databases">
        <authorList>
            <person name="Gilroy R."/>
        </authorList>
    </citation>
    <scope>NUCLEOTIDE SEQUENCE</scope>
    <source>
        <strain evidence="4">ChiSxjej2B14-8506</strain>
    </source>
</reference>
<dbReference type="EMBL" id="DVNK01000014">
    <property type="protein sequence ID" value="HIU46024.1"/>
    <property type="molecule type" value="Genomic_DNA"/>
</dbReference>
<dbReference type="SUPFAM" id="SSF88659">
    <property type="entry name" value="Sigma3 and sigma4 domains of RNA polymerase sigma factors"/>
    <property type="match status" value="1"/>
</dbReference>
<organism evidence="4 5">
    <name type="scientific">Candidatus Fimadaptatus faecigallinarum</name>
    <dbReference type="NCBI Taxonomy" id="2840814"/>
    <lineage>
        <taxon>Bacteria</taxon>
        <taxon>Bacillati</taxon>
        <taxon>Bacillota</taxon>
        <taxon>Clostridia</taxon>
        <taxon>Eubacteriales</taxon>
        <taxon>Candidatus Fimadaptatus</taxon>
    </lineage>
</organism>
<dbReference type="Gene3D" id="1.10.10.10">
    <property type="entry name" value="Winged helix-like DNA-binding domain superfamily/Winged helix DNA-binding domain"/>
    <property type="match status" value="1"/>
</dbReference>
<proteinExistence type="inferred from homology"/>
<protein>
    <recommendedName>
        <fullName evidence="3">UPF0122 protein IAC59_02035</fullName>
    </recommendedName>
</protein>
<comment type="function">
    <text evidence="2 3">Might take part in the signal recognition particle (SRP) pathway. This is inferred from the conservation of its genetic proximity to ftsY/ffh. May be a regulatory protein.</text>
</comment>
<name>A0A9D1S3I4_9FIRM</name>
<evidence type="ECO:0000256" key="2">
    <source>
        <dbReference type="ARBA" id="ARBA00024764"/>
    </source>
</evidence>
<dbReference type="InterPro" id="IPR013324">
    <property type="entry name" value="RNA_pol_sigma_r3/r4-like"/>
</dbReference>
<reference evidence="4" key="2">
    <citation type="journal article" date="2021" name="PeerJ">
        <title>Extensive microbial diversity within the chicken gut microbiome revealed by metagenomics and culture.</title>
        <authorList>
            <person name="Gilroy R."/>
            <person name="Ravi A."/>
            <person name="Getino M."/>
            <person name="Pursley I."/>
            <person name="Horton D.L."/>
            <person name="Alikhan N.F."/>
            <person name="Baker D."/>
            <person name="Gharbi K."/>
            <person name="Hall N."/>
            <person name="Watson M."/>
            <person name="Adriaenssens E.M."/>
            <person name="Foster-Nyarko E."/>
            <person name="Jarju S."/>
            <person name="Secka A."/>
            <person name="Antonio M."/>
            <person name="Oren A."/>
            <person name="Chaudhuri R.R."/>
            <person name="La Ragione R."/>
            <person name="Hildebrand F."/>
            <person name="Pallen M.J."/>
        </authorList>
    </citation>
    <scope>NUCLEOTIDE SEQUENCE</scope>
    <source>
        <strain evidence="4">ChiSxjej2B14-8506</strain>
    </source>
</reference>
<dbReference type="Pfam" id="PF04297">
    <property type="entry name" value="UPF0122"/>
    <property type="match status" value="1"/>
</dbReference>
<accession>A0A9D1S3I4</accession>
<gene>
    <name evidence="4" type="ORF">IAC59_02035</name>
</gene>
<dbReference type="PANTHER" id="PTHR40083:SF1">
    <property type="entry name" value="UPF0122 PROTEIN YLXM"/>
    <property type="match status" value="1"/>
</dbReference>
<evidence type="ECO:0000256" key="3">
    <source>
        <dbReference type="HAMAP-Rule" id="MF_00245"/>
    </source>
</evidence>